<organism evidence="1 2">
    <name type="scientific">Periophthalmus magnuspinnatus</name>
    <dbReference type="NCBI Taxonomy" id="409849"/>
    <lineage>
        <taxon>Eukaryota</taxon>
        <taxon>Metazoa</taxon>
        <taxon>Chordata</taxon>
        <taxon>Craniata</taxon>
        <taxon>Vertebrata</taxon>
        <taxon>Euteleostomi</taxon>
        <taxon>Actinopterygii</taxon>
        <taxon>Neopterygii</taxon>
        <taxon>Teleostei</taxon>
        <taxon>Neoteleostei</taxon>
        <taxon>Acanthomorphata</taxon>
        <taxon>Gobiaria</taxon>
        <taxon>Gobiiformes</taxon>
        <taxon>Gobioidei</taxon>
        <taxon>Gobiidae</taxon>
        <taxon>Oxudercinae</taxon>
        <taxon>Periophthalmus</taxon>
    </lineage>
</organism>
<dbReference type="STRING" id="409849.ENSPMGP00000010613"/>
<name>A0A3B4A0S1_9GOBI</name>
<keyword evidence="2" id="KW-1185">Reference proteome</keyword>
<accession>A0A3B4A0S1</accession>
<dbReference type="Ensembl" id="ENSPMGT00000011319.1">
    <property type="protein sequence ID" value="ENSPMGP00000010613.1"/>
    <property type="gene ID" value="ENSPMGG00000008795.1"/>
</dbReference>
<reference evidence="1" key="2">
    <citation type="submission" date="2025-09" db="UniProtKB">
        <authorList>
            <consortium name="Ensembl"/>
        </authorList>
    </citation>
    <scope>IDENTIFICATION</scope>
</reference>
<dbReference type="AlphaFoldDB" id="A0A3B4A0S1"/>
<sequence>MLTKVRTILDSPLHPLHEVLVIKCNAAVAWKPNGPLVIEEIEVAPPRADEVRIKGSSGYNSSFPSPSVEVNE</sequence>
<dbReference type="SUPFAM" id="SSF50129">
    <property type="entry name" value="GroES-like"/>
    <property type="match status" value="1"/>
</dbReference>
<proteinExistence type="predicted"/>
<evidence type="ECO:0000313" key="2">
    <source>
        <dbReference type="Proteomes" id="UP000261520"/>
    </source>
</evidence>
<dbReference type="Gene3D" id="3.90.180.10">
    <property type="entry name" value="Medium-chain alcohol dehydrogenases, catalytic domain"/>
    <property type="match status" value="1"/>
</dbReference>
<dbReference type="InterPro" id="IPR011032">
    <property type="entry name" value="GroES-like_sf"/>
</dbReference>
<dbReference type="Proteomes" id="UP000261520">
    <property type="component" value="Unplaced"/>
</dbReference>
<reference evidence="1" key="1">
    <citation type="submission" date="2025-08" db="UniProtKB">
        <authorList>
            <consortium name="Ensembl"/>
        </authorList>
    </citation>
    <scope>IDENTIFICATION</scope>
</reference>
<evidence type="ECO:0000313" key="1">
    <source>
        <dbReference type="Ensembl" id="ENSPMGP00000010613.1"/>
    </source>
</evidence>
<protein>
    <submittedName>
        <fullName evidence="1">Uncharacterized protein</fullName>
    </submittedName>
</protein>